<dbReference type="GeneID" id="99987367"/>
<dbReference type="RefSeq" id="WP_090259068.1">
    <property type="nucleotide sequence ID" value="NZ_FOIR01000002.1"/>
</dbReference>
<proteinExistence type="predicted"/>
<organism evidence="2 3">
    <name type="scientific">Roseivirga pacifica</name>
    <dbReference type="NCBI Taxonomy" id="1267423"/>
    <lineage>
        <taxon>Bacteria</taxon>
        <taxon>Pseudomonadati</taxon>
        <taxon>Bacteroidota</taxon>
        <taxon>Cytophagia</taxon>
        <taxon>Cytophagales</taxon>
        <taxon>Roseivirgaceae</taxon>
        <taxon>Roseivirga</taxon>
    </lineage>
</organism>
<dbReference type="EMBL" id="FOIR01000002">
    <property type="protein sequence ID" value="SEW30690.1"/>
    <property type="molecule type" value="Genomic_DNA"/>
</dbReference>
<dbReference type="STRING" id="1267423.SAMN05216290_2675"/>
<reference evidence="3" key="1">
    <citation type="submission" date="2016-10" db="EMBL/GenBank/DDBJ databases">
        <authorList>
            <person name="Varghese N."/>
            <person name="Submissions S."/>
        </authorList>
    </citation>
    <scope>NUCLEOTIDE SEQUENCE [LARGE SCALE GENOMIC DNA]</scope>
    <source>
        <strain evidence="3">CGMCC 1.12402</strain>
    </source>
</reference>
<feature type="chain" id="PRO_5011629293" description="Porin" evidence="1">
    <location>
        <begin position="22"/>
        <end position="420"/>
    </location>
</feature>
<feature type="signal peptide" evidence="1">
    <location>
        <begin position="1"/>
        <end position="21"/>
    </location>
</feature>
<dbReference type="AlphaFoldDB" id="A0A1I0QTT8"/>
<gene>
    <name evidence="2" type="ORF">SAMN05216290_2675</name>
</gene>
<accession>A0A1I0QTT8</accession>
<dbReference type="Proteomes" id="UP000199437">
    <property type="component" value="Unassembled WGS sequence"/>
</dbReference>
<keyword evidence="3" id="KW-1185">Reference proteome</keyword>
<dbReference type="SUPFAM" id="SSF56935">
    <property type="entry name" value="Porins"/>
    <property type="match status" value="1"/>
</dbReference>
<name>A0A1I0QTT8_9BACT</name>
<protein>
    <recommendedName>
        <fullName evidence="4">Porin</fullName>
    </recommendedName>
</protein>
<evidence type="ECO:0008006" key="4">
    <source>
        <dbReference type="Google" id="ProtNLM"/>
    </source>
</evidence>
<evidence type="ECO:0000256" key="1">
    <source>
        <dbReference type="SAM" id="SignalP"/>
    </source>
</evidence>
<sequence>MKNFKITFLILFVFSSVMSFAQIDNRKLLQYYRVPGKQGLNVFETYKNDTVKFDGVKVRVGGDFALQFQGLSHENSVVGDPLVDLGSNFNLPTANLNLDVQLADGMRMHLRTYLSSRHHAEAYVKGGYLQIDKLDFIKEGFLSDFMEIATIRIGMDQINYGDAQFRRSDNAMAIYNPFVSNYIMDAFTTEPFLEVGVFPSDWIFVAGVTNGRLNQSPIKGDDGIVIYGKAGWDSQINNDLRLRLTGSMYSSSDKGTRDYIYGGDRAGGRYYQTLATVANGGSDFDPRFNPGFAYQTAFQINPFVKFKGLEFFGVFEFVNNGDDAVGGGFNQVGLEALYRFGAAEQWYLGGRYNNVSGERSDAAATNEISRLNLGGGWFMTNNVLMKLEYVNQEYSGDGFANTRYQDGKFNGVVLEAVISF</sequence>
<keyword evidence="1" id="KW-0732">Signal</keyword>
<evidence type="ECO:0000313" key="3">
    <source>
        <dbReference type="Proteomes" id="UP000199437"/>
    </source>
</evidence>
<evidence type="ECO:0000313" key="2">
    <source>
        <dbReference type="EMBL" id="SEW30690.1"/>
    </source>
</evidence>
<dbReference type="OrthoDB" id="638836at2"/>